<dbReference type="InterPro" id="IPR025205">
    <property type="entry name" value="PilX/PilW_C"/>
</dbReference>
<accession>A0ABS0ESI5</accession>
<reference evidence="3 4" key="1">
    <citation type="submission" date="2020-11" db="EMBL/GenBank/DDBJ databases">
        <title>WGS of Herminiimonas contaminans strain Marseille-Q4544 isolated from planarians Schmidtea mediterranea.</title>
        <authorList>
            <person name="Kangale L."/>
        </authorList>
    </citation>
    <scope>NUCLEOTIDE SEQUENCE [LARGE SCALE GENOMIC DNA]</scope>
    <source>
        <strain evidence="3 4">Marseille-Q4544</strain>
    </source>
</reference>
<dbReference type="Pfam" id="PF14341">
    <property type="entry name" value="PilX_N"/>
    <property type="match status" value="1"/>
</dbReference>
<evidence type="ECO:0000313" key="3">
    <source>
        <dbReference type="EMBL" id="MBF8177761.1"/>
    </source>
</evidence>
<evidence type="ECO:0000259" key="2">
    <source>
        <dbReference type="Pfam" id="PF14341"/>
    </source>
</evidence>
<dbReference type="Proteomes" id="UP000657372">
    <property type="component" value="Unassembled WGS sequence"/>
</dbReference>
<keyword evidence="4" id="KW-1185">Reference proteome</keyword>
<dbReference type="EMBL" id="JADOEL010000005">
    <property type="protein sequence ID" value="MBF8177761.1"/>
    <property type="molecule type" value="Genomic_DNA"/>
</dbReference>
<protein>
    <submittedName>
        <fullName evidence="3">Pilus assembly protein</fullName>
    </submittedName>
</protein>
<dbReference type="RefSeq" id="WP_195875330.1">
    <property type="nucleotide sequence ID" value="NZ_JADOEL010000005.1"/>
</dbReference>
<sequence>MWQSKFSQAGATLLTVLVMLLLILMLGLAAARIALQGEKAARNDRDRHIAFQAAEAGLLDAEIDIAHSFDAAISRSHIFTQHSESGFPLLHEEGCNRGLGNAHLGLCRPAPDGSAAAREGINFFDDTADGAHTVPYGRFTGNQFLAGIAALPAREPRYVVELMVDHKVSQLTGKPAYFYRITAIGYGASVGTQVVLQSVYRKRQAEALTKEQPSVATGRLSWREIINWHELHAAGN</sequence>
<comment type="caution">
    <text evidence="3">The sequence shown here is derived from an EMBL/GenBank/DDBJ whole genome shotgun (WGS) entry which is preliminary data.</text>
</comment>
<feature type="domain" description="Type 4 fimbrial biogenesis protein PilX N-terminal" evidence="2">
    <location>
        <begin position="9"/>
        <end position="58"/>
    </location>
</feature>
<name>A0ABS0ESI5_9BURK</name>
<evidence type="ECO:0000313" key="4">
    <source>
        <dbReference type="Proteomes" id="UP000657372"/>
    </source>
</evidence>
<feature type="domain" description="PilX/PilW C-terminal" evidence="1">
    <location>
        <begin position="105"/>
        <end position="202"/>
    </location>
</feature>
<proteinExistence type="predicted"/>
<organism evidence="3 4">
    <name type="scientific">Herminiimonas contaminans</name>
    <dbReference type="NCBI Taxonomy" id="1111140"/>
    <lineage>
        <taxon>Bacteria</taxon>
        <taxon>Pseudomonadati</taxon>
        <taxon>Pseudomonadota</taxon>
        <taxon>Betaproteobacteria</taxon>
        <taxon>Burkholderiales</taxon>
        <taxon>Oxalobacteraceae</taxon>
        <taxon>Herminiimonas</taxon>
    </lineage>
</organism>
<gene>
    <name evidence="3" type="ORF">IXC47_08720</name>
</gene>
<dbReference type="InterPro" id="IPR025746">
    <property type="entry name" value="PilX_N_dom"/>
</dbReference>
<evidence type="ECO:0000259" key="1">
    <source>
        <dbReference type="Pfam" id="PF13681"/>
    </source>
</evidence>
<dbReference type="Pfam" id="PF13681">
    <property type="entry name" value="PilX"/>
    <property type="match status" value="1"/>
</dbReference>